<dbReference type="GO" id="GO:0004222">
    <property type="term" value="F:metalloendopeptidase activity"/>
    <property type="evidence" value="ECO:0007669"/>
    <property type="project" value="InterPro"/>
</dbReference>
<feature type="domain" description="Secretion system C-terminal sorting" evidence="10">
    <location>
        <begin position="621"/>
        <end position="686"/>
    </location>
</feature>
<dbReference type="SUPFAM" id="SSF55486">
    <property type="entry name" value="Metalloproteases ('zincins'), catalytic domain"/>
    <property type="match status" value="1"/>
</dbReference>
<keyword evidence="3 7" id="KW-0732">Signal</keyword>
<keyword evidence="4" id="KW-0378">Hydrolase</keyword>
<dbReference type="Pfam" id="PF03413">
    <property type="entry name" value="PepSY"/>
    <property type="match status" value="1"/>
</dbReference>
<evidence type="ECO:0000259" key="8">
    <source>
        <dbReference type="Pfam" id="PF03413"/>
    </source>
</evidence>
<keyword evidence="2" id="KW-0479">Metal-binding</keyword>
<dbReference type="InterPro" id="IPR050728">
    <property type="entry name" value="Zinc_Metalloprotease_M4"/>
</dbReference>
<feature type="chain" id="PRO_5020215856" evidence="7">
    <location>
        <begin position="22"/>
        <end position="690"/>
    </location>
</feature>
<keyword evidence="6" id="KW-0482">Metalloprotease</keyword>
<protein>
    <submittedName>
        <fullName evidence="11">T9SS type A sorting domain-containing protein</fullName>
    </submittedName>
</protein>
<evidence type="ECO:0000256" key="4">
    <source>
        <dbReference type="ARBA" id="ARBA00022801"/>
    </source>
</evidence>
<evidence type="ECO:0000256" key="7">
    <source>
        <dbReference type="SAM" id="SignalP"/>
    </source>
</evidence>
<sequence length="690" mass="75532">MKKTLLILSLVCFGVVNTSNAQSSKNEKAGLNYLQSKSKEFNINKDHGFKLRHVHNGAAGETLRYQHTINNVPVFGSEFVVNFSDKNEVVYTSNSYDSSVSMIDTNPVINRDNALSIANNALNPSNSEITFQEANLYVYKDKDQTVLTYRVSLQVTDKPGDWEIFVNAKTSAVISIKDVAFYHHKEKNSEPNSVNHAPMFKAPLAYVSGSGMVFNADPLSQAHVAYGGNYVDNNDATNAQLDAARVSVVLPEIDFTAGVYRLKSSYTDIGDFERPRNGEFTQATNVFNFNREQDGFEAVNTFYHVDKSLRYIDQVLGVNCVPQQNGGLVIFDPHGLRGDDNSHFLPASDEIAFGEGCVDDAEDADVILHELGHGLDDWMTGGSASNYTGEGNGDYWAQSYSRSLNQWLPTDPAYHYQFSWDGHNECWGGRTTNYAATYPGGLVNSIHTDGQIWATALMKIYDVIGRAKMDKAFLEGLALTNTSTNQAQAAVAVRQAAINMNYPCADIKTMTDIFNATGYAVPAIAFVLKVPANKTVTAGVGNVYVLPNYSSECNAISSNCDAVITQSPIPGTSLAPGVYTITMTANSPTGRDTNAIVNNTFTLTVQPFLGVDEVVKNSLKIYPNPAVSEITIKGDDIANQKMEIYNLLGQKVLEQTLMSNENKIAISQLSKGVYTIKLINSNVTVKFVKN</sequence>
<evidence type="ECO:0000256" key="3">
    <source>
        <dbReference type="ARBA" id="ARBA00022729"/>
    </source>
</evidence>
<dbReference type="GO" id="GO:0008270">
    <property type="term" value="F:zinc ion binding"/>
    <property type="evidence" value="ECO:0007669"/>
    <property type="project" value="InterPro"/>
</dbReference>
<evidence type="ECO:0000256" key="1">
    <source>
        <dbReference type="ARBA" id="ARBA00022670"/>
    </source>
</evidence>
<dbReference type="Gene3D" id="3.10.170.10">
    <property type="match status" value="1"/>
</dbReference>
<comment type="caution">
    <text evidence="11">The sequence shown here is derived from an EMBL/GenBank/DDBJ whole genome shotgun (WGS) entry which is preliminary data.</text>
</comment>
<evidence type="ECO:0000256" key="2">
    <source>
        <dbReference type="ARBA" id="ARBA00022723"/>
    </source>
</evidence>
<keyword evidence="1" id="KW-0645">Protease</keyword>
<dbReference type="GO" id="GO:0005615">
    <property type="term" value="C:extracellular space"/>
    <property type="evidence" value="ECO:0007669"/>
    <property type="project" value="InterPro"/>
</dbReference>
<accession>A0A4Q1K7A6</accession>
<dbReference type="PANTHER" id="PTHR33794:SF1">
    <property type="entry name" value="BACILLOLYSIN"/>
    <property type="match status" value="1"/>
</dbReference>
<evidence type="ECO:0000256" key="6">
    <source>
        <dbReference type="ARBA" id="ARBA00023049"/>
    </source>
</evidence>
<name>A0A4Q1K7A6_9FLAO</name>
<evidence type="ECO:0000313" key="11">
    <source>
        <dbReference type="EMBL" id="RXR21365.1"/>
    </source>
</evidence>
<dbReference type="PANTHER" id="PTHR33794">
    <property type="entry name" value="BACILLOLYSIN"/>
    <property type="match status" value="1"/>
</dbReference>
<evidence type="ECO:0000256" key="5">
    <source>
        <dbReference type="ARBA" id="ARBA00022833"/>
    </source>
</evidence>
<feature type="domain" description="PepSY" evidence="8">
    <location>
        <begin position="109"/>
        <end position="176"/>
    </location>
</feature>
<organism evidence="11 12">
    <name type="scientific">Flavobacterium amnicola</name>
    <dbReference type="NCBI Taxonomy" id="2506422"/>
    <lineage>
        <taxon>Bacteria</taxon>
        <taxon>Pseudomonadati</taxon>
        <taxon>Bacteroidota</taxon>
        <taxon>Flavobacteriia</taxon>
        <taxon>Flavobacteriales</taxon>
        <taxon>Flavobacteriaceae</taxon>
        <taxon>Flavobacterium</taxon>
    </lineage>
</organism>
<dbReference type="GO" id="GO:0006508">
    <property type="term" value="P:proteolysis"/>
    <property type="evidence" value="ECO:0007669"/>
    <property type="project" value="UniProtKB-KW"/>
</dbReference>
<dbReference type="InterPro" id="IPR026444">
    <property type="entry name" value="Secre_tail"/>
</dbReference>
<dbReference type="OrthoDB" id="5289240at2"/>
<evidence type="ECO:0000259" key="10">
    <source>
        <dbReference type="Pfam" id="PF18962"/>
    </source>
</evidence>
<dbReference type="InterPro" id="IPR001842">
    <property type="entry name" value="Peptidase_M36"/>
</dbReference>
<dbReference type="Pfam" id="PF02128">
    <property type="entry name" value="Peptidase_M36"/>
    <property type="match status" value="1"/>
</dbReference>
<dbReference type="AlphaFoldDB" id="A0A4Q1K7A6"/>
<feature type="domain" description="FTP" evidence="9">
    <location>
        <begin position="48"/>
        <end position="93"/>
    </location>
</feature>
<gene>
    <name evidence="11" type="ORF">EQG63_05335</name>
</gene>
<dbReference type="RefSeq" id="WP_129435177.1">
    <property type="nucleotide sequence ID" value="NZ_SBKO01000001.1"/>
</dbReference>
<proteinExistence type="predicted"/>
<dbReference type="Proteomes" id="UP000290283">
    <property type="component" value="Unassembled WGS sequence"/>
</dbReference>
<keyword evidence="5" id="KW-0862">Zinc</keyword>
<dbReference type="InterPro" id="IPR025711">
    <property type="entry name" value="PepSY"/>
</dbReference>
<dbReference type="Pfam" id="PF18962">
    <property type="entry name" value="Por_Secre_tail"/>
    <property type="match status" value="1"/>
</dbReference>
<dbReference type="InterPro" id="IPR011096">
    <property type="entry name" value="FTP_domain"/>
</dbReference>
<dbReference type="EMBL" id="SBKO01000001">
    <property type="protein sequence ID" value="RXR21365.1"/>
    <property type="molecule type" value="Genomic_DNA"/>
</dbReference>
<keyword evidence="12" id="KW-1185">Reference proteome</keyword>
<reference evidence="12" key="1">
    <citation type="submission" date="2019-01" db="EMBL/GenBank/DDBJ databases">
        <title>Cytophagaceae bacterium strain CAR-16.</title>
        <authorList>
            <person name="Chen W.-M."/>
        </authorList>
    </citation>
    <scope>NUCLEOTIDE SEQUENCE [LARGE SCALE GENOMIC DNA]</scope>
    <source>
        <strain evidence="12">LLJ-11</strain>
    </source>
</reference>
<dbReference type="Pfam" id="PF07504">
    <property type="entry name" value="FTP"/>
    <property type="match status" value="1"/>
</dbReference>
<feature type="signal peptide" evidence="7">
    <location>
        <begin position="1"/>
        <end position="21"/>
    </location>
</feature>
<evidence type="ECO:0000313" key="12">
    <source>
        <dbReference type="Proteomes" id="UP000290283"/>
    </source>
</evidence>
<evidence type="ECO:0000259" key="9">
    <source>
        <dbReference type="Pfam" id="PF07504"/>
    </source>
</evidence>
<dbReference type="Gene3D" id="3.10.450.490">
    <property type="match status" value="1"/>
</dbReference>
<dbReference type="NCBIfam" id="TIGR04183">
    <property type="entry name" value="Por_Secre_tail"/>
    <property type="match status" value="1"/>
</dbReference>